<dbReference type="GO" id="GO:0003735">
    <property type="term" value="F:structural constituent of ribosome"/>
    <property type="evidence" value="ECO:0007669"/>
    <property type="project" value="InterPro"/>
</dbReference>
<dbReference type="Pfam" id="PF01632">
    <property type="entry name" value="Ribosomal_L35p"/>
    <property type="match status" value="1"/>
</dbReference>
<dbReference type="Gene3D" id="4.10.410.60">
    <property type="match status" value="1"/>
</dbReference>
<organism evidence="5 6">
    <name type="scientific">Pichia californica</name>
    <dbReference type="NCBI Taxonomy" id="460514"/>
    <lineage>
        <taxon>Eukaryota</taxon>
        <taxon>Fungi</taxon>
        <taxon>Dikarya</taxon>
        <taxon>Ascomycota</taxon>
        <taxon>Saccharomycotina</taxon>
        <taxon>Pichiomycetes</taxon>
        <taxon>Pichiales</taxon>
        <taxon>Pichiaceae</taxon>
        <taxon>Pichia</taxon>
    </lineage>
</organism>
<evidence type="ECO:0000256" key="4">
    <source>
        <dbReference type="SAM" id="MobiDB-lite"/>
    </source>
</evidence>
<dbReference type="InterPro" id="IPR037229">
    <property type="entry name" value="Ribosomal_bL35_sf"/>
</dbReference>
<dbReference type="GO" id="GO:0006412">
    <property type="term" value="P:translation"/>
    <property type="evidence" value="ECO:0007669"/>
    <property type="project" value="InterPro"/>
</dbReference>
<dbReference type="OrthoDB" id="162638at2759"/>
<reference evidence="5" key="1">
    <citation type="submission" date="2020-11" db="EMBL/GenBank/DDBJ databases">
        <title>Kefir isolates.</title>
        <authorList>
            <person name="Marcisauskas S."/>
            <person name="Kim Y."/>
            <person name="Blasche S."/>
        </authorList>
    </citation>
    <scope>NUCLEOTIDE SEQUENCE</scope>
    <source>
        <strain evidence="5">Olga-1</strain>
    </source>
</reference>
<evidence type="ECO:0000256" key="1">
    <source>
        <dbReference type="ARBA" id="ARBA00006598"/>
    </source>
</evidence>
<evidence type="ECO:0008006" key="7">
    <source>
        <dbReference type="Google" id="ProtNLM"/>
    </source>
</evidence>
<keyword evidence="6" id="KW-1185">Reference proteome</keyword>
<keyword evidence="3" id="KW-0687">Ribonucleoprotein</keyword>
<dbReference type="AlphaFoldDB" id="A0A9P7BI76"/>
<dbReference type="InterPro" id="IPR021137">
    <property type="entry name" value="Ribosomal_bL35-like"/>
</dbReference>
<evidence type="ECO:0000256" key="2">
    <source>
        <dbReference type="ARBA" id="ARBA00022980"/>
    </source>
</evidence>
<keyword evidence="2" id="KW-0689">Ribosomal protein</keyword>
<proteinExistence type="inferred from homology"/>
<evidence type="ECO:0000256" key="3">
    <source>
        <dbReference type="ARBA" id="ARBA00023274"/>
    </source>
</evidence>
<feature type="compositionally biased region" description="Basic and acidic residues" evidence="4">
    <location>
        <begin position="26"/>
        <end position="43"/>
    </location>
</feature>
<feature type="region of interest" description="Disordered" evidence="4">
    <location>
        <begin position="13"/>
        <end position="64"/>
    </location>
</feature>
<dbReference type="GO" id="GO:0005840">
    <property type="term" value="C:ribosome"/>
    <property type="evidence" value="ECO:0007669"/>
    <property type="project" value="UniProtKB-KW"/>
</dbReference>
<comment type="caution">
    <text evidence="5">The sequence shown here is derived from an EMBL/GenBank/DDBJ whole genome shotgun (WGS) entry which is preliminary data.</text>
</comment>
<dbReference type="GO" id="GO:1990904">
    <property type="term" value="C:ribonucleoprotein complex"/>
    <property type="evidence" value="ECO:0007669"/>
    <property type="project" value="UniProtKB-KW"/>
</dbReference>
<accession>A0A9P7BI76</accession>
<evidence type="ECO:0000313" key="6">
    <source>
        <dbReference type="Proteomes" id="UP000697127"/>
    </source>
</evidence>
<dbReference type="SUPFAM" id="SSF143034">
    <property type="entry name" value="L35p-like"/>
    <property type="match status" value="1"/>
</dbReference>
<comment type="similarity">
    <text evidence="1">Belongs to the bacterial ribosomal protein bL35 family.</text>
</comment>
<name>A0A9P7BI76_9ASCO</name>
<sequence length="206" mass="24149">MSRFIDDAYAELQEGSTASGISTPEIVEKEKPQEKEVKVKTGDDVNGDSAEIVKKQFHNRNHYRKRKSLQEQLINNRNYKYRERKKKMDKQNSSFKMKKETREFYGRLDQERKAKKLQEKETFDKEIEEPLTASVSQISIVRFCSSKTHRATYKRWRKTAAGFKRGIQGRKHGNAGFSQRLLKNRTGTAYSTHTQSKILQRLLPNM</sequence>
<dbReference type="Proteomes" id="UP000697127">
    <property type="component" value="Unassembled WGS sequence"/>
</dbReference>
<protein>
    <recommendedName>
        <fullName evidence="7">Ribosomal protein L35</fullName>
    </recommendedName>
</protein>
<dbReference type="EMBL" id="PUHW01000030">
    <property type="protein sequence ID" value="KAG0690483.1"/>
    <property type="molecule type" value="Genomic_DNA"/>
</dbReference>
<evidence type="ECO:0000313" key="5">
    <source>
        <dbReference type="EMBL" id="KAG0690483.1"/>
    </source>
</evidence>
<feature type="compositionally biased region" description="Basic residues" evidence="4">
    <location>
        <begin position="55"/>
        <end position="64"/>
    </location>
</feature>
<gene>
    <name evidence="5" type="ORF">C6P40_002728</name>
</gene>